<dbReference type="InterPro" id="IPR009078">
    <property type="entry name" value="Ferritin-like_SF"/>
</dbReference>
<dbReference type="Pfam" id="PF10118">
    <property type="entry name" value="Metal_hydrol"/>
    <property type="match status" value="1"/>
</dbReference>
<dbReference type="PIRSF" id="PIRSF007580">
    <property type="entry name" value="UCP07580"/>
    <property type="match status" value="1"/>
</dbReference>
<dbReference type="Proteomes" id="UP001291309">
    <property type="component" value="Unassembled WGS sequence"/>
</dbReference>
<dbReference type="EMBL" id="JAXIVS010000001">
    <property type="protein sequence ID" value="MDY7225266.1"/>
    <property type="molecule type" value="Genomic_DNA"/>
</dbReference>
<dbReference type="GO" id="GO:0016787">
    <property type="term" value="F:hydrolase activity"/>
    <property type="evidence" value="ECO:0007669"/>
    <property type="project" value="UniProtKB-KW"/>
</dbReference>
<name>A0ABU5GVZ9_9BACT</name>
<accession>A0ABU5GVZ9</accession>
<keyword evidence="2" id="KW-0472">Membrane</keyword>
<dbReference type="PANTHER" id="PTHR39456">
    <property type="entry name" value="METAL-DEPENDENT HYDROLASE"/>
    <property type="match status" value="1"/>
</dbReference>
<keyword evidence="4" id="KW-1185">Reference proteome</keyword>
<dbReference type="InterPro" id="IPR016516">
    <property type="entry name" value="UCP07580"/>
</dbReference>
<dbReference type="EC" id="3.-.-.-" evidence="3"/>
<feature type="transmembrane region" description="Helical" evidence="2">
    <location>
        <begin position="211"/>
        <end position="237"/>
    </location>
</feature>
<evidence type="ECO:0000256" key="2">
    <source>
        <dbReference type="SAM" id="Phobius"/>
    </source>
</evidence>
<organism evidence="3 4">
    <name type="scientific">Hyalangium rubrum</name>
    <dbReference type="NCBI Taxonomy" id="3103134"/>
    <lineage>
        <taxon>Bacteria</taxon>
        <taxon>Pseudomonadati</taxon>
        <taxon>Myxococcota</taxon>
        <taxon>Myxococcia</taxon>
        <taxon>Myxococcales</taxon>
        <taxon>Cystobacterineae</taxon>
        <taxon>Archangiaceae</taxon>
        <taxon>Hyalangium</taxon>
    </lineage>
</organism>
<protein>
    <submittedName>
        <fullName evidence="3">Metal-dependent hydrolase</fullName>
        <ecNumber evidence="3">3.-.-.-</ecNumber>
    </submittedName>
</protein>
<sequence>MTASSAAVAPRLSPGSPSTFVQAMPRFEPRPLDPARLRPRRTAFSFPSSISKHWLAGSPVQSHFFNAINLFVVSFEDFMARVMRARLPNLEEPDFARQIRGFMGQESTHSFVHAKYLQNLKAQGYQIEGYLNASEHIFSQWFERRLGSRISVATIAGFEHLTALLGEIILSSRMLESAEPVMKEMWEWHAAEEIEHKALAFELLKATSGSFLLRMLGALLGALVVAGFIGVGMVMLLRQDGVLWSKRTWRDLKTLLFGPTRMAVRAVSIFLEYFRPGFHPNQRDTYALAEEVFRQQATK</sequence>
<gene>
    <name evidence="3" type="ORF">SYV04_02690</name>
</gene>
<dbReference type="RefSeq" id="WP_321543981.1">
    <property type="nucleotide sequence ID" value="NZ_JAXIVS010000001.1"/>
</dbReference>
<proteinExistence type="predicted"/>
<comment type="caution">
    <text evidence="3">The sequence shown here is derived from an EMBL/GenBank/DDBJ whole genome shotgun (WGS) entry which is preliminary data.</text>
</comment>
<dbReference type="SUPFAM" id="SSF47240">
    <property type="entry name" value="Ferritin-like"/>
    <property type="match status" value="1"/>
</dbReference>
<keyword evidence="2" id="KW-0812">Transmembrane</keyword>
<dbReference type="PANTHER" id="PTHR39456:SF1">
    <property type="entry name" value="METAL-DEPENDENT HYDROLASE"/>
    <property type="match status" value="1"/>
</dbReference>
<evidence type="ECO:0000313" key="3">
    <source>
        <dbReference type="EMBL" id="MDY7225266.1"/>
    </source>
</evidence>
<feature type="region of interest" description="Disordered" evidence="1">
    <location>
        <begin position="1"/>
        <end position="25"/>
    </location>
</feature>
<evidence type="ECO:0000313" key="4">
    <source>
        <dbReference type="Proteomes" id="UP001291309"/>
    </source>
</evidence>
<reference evidence="3 4" key="1">
    <citation type="submission" date="2023-12" db="EMBL/GenBank/DDBJ databases">
        <title>the genome sequence of Hyalangium sp. s54d21.</title>
        <authorList>
            <person name="Zhang X."/>
        </authorList>
    </citation>
    <scope>NUCLEOTIDE SEQUENCE [LARGE SCALE GENOMIC DNA]</scope>
    <source>
        <strain evidence="4">s54d21</strain>
    </source>
</reference>
<keyword evidence="2" id="KW-1133">Transmembrane helix</keyword>
<keyword evidence="3" id="KW-0378">Hydrolase</keyword>
<evidence type="ECO:0000256" key="1">
    <source>
        <dbReference type="SAM" id="MobiDB-lite"/>
    </source>
</evidence>